<evidence type="ECO:0000313" key="6">
    <source>
        <dbReference type="Proteomes" id="UP001630127"/>
    </source>
</evidence>
<dbReference type="PANTHER" id="PTHR11064:SF196">
    <property type="entry name" value="NUCLEAR TRANSCRIPTION FACTOR Y SUBUNIT B-6"/>
    <property type="match status" value="1"/>
</dbReference>
<evidence type="ECO:0000256" key="1">
    <source>
        <dbReference type="ARBA" id="ARBA00009053"/>
    </source>
</evidence>
<dbReference type="AlphaFoldDB" id="A0ABD2ZLF3"/>
<sequence>MDSDCAVREQDRFMPIANVIRTMCKILPPHAKISDDAKETVQECPPPHFHLAHHPAAEFFGAVSVNGLLKDQSSNGCNQASAQAAAVANGEQQPFGQCKEQQ</sequence>
<name>A0ABD2ZLF3_9GENT</name>
<evidence type="ECO:0000313" key="5">
    <source>
        <dbReference type="EMBL" id="KAL3519262.1"/>
    </source>
</evidence>
<evidence type="ECO:0000259" key="4">
    <source>
        <dbReference type="Pfam" id="PF00808"/>
    </source>
</evidence>
<reference evidence="5 6" key="1">
    <citation type="submission" date="2024-11" db="EMBL/GenBank/DDBJ databases">
        <title>A near-complete genome assembly of Cinchona calisaya.</title>
        <authorList>
            <person name="Lian D.C."/>
            <person name="Zhao X.W."/>
            <person name="Wei L."/>
        </authorList>
    </citation>
    <scope>NUCLEOTIDE SEQUENCE [LARGE SCALE GENOMIC DNA]</scope>
    <source>
        <tissue evidence="5">Nenye</tissue>
    </source>
</reference>
<dbReference type="Gene3D" id="1.10.20.10">
    <property type="entry name" value="Histone, subunit A"/>
    <property type="match status" value="1"/>
</dbReference>
<protein>
    <recommendedName>
        <fullName evidence="4">Transcription factor CBF/NF-Y/archaeal histone domain-containing protein</fullName>
    </recommendedName>
</protein>
<keyword evidence="2" id="KW-0805">Transcription regulation</keyword>
<dbReference type="EMBL" id="JBJUIK010000008">
    <property type="protein sequence ID" value="KAL3519262.1"/>
    <property type="molecule type" value="Genomic_DNA"/>
</dbReference>
<gene>
    <name evidence="5" type="ORF">ACH5RR_017411</name>
</gene>
<evidence type="ECO:0000256" key="3">
    <source>
        <dbReference type="ARBA" id="ARBA00023163"/>
    </source>
</evidence>
<dbReference type="Pfam" id="PF00808">
    <property type="entry name" value="CBFD_NFYB_HMF"/>
    <property type="match status" value="1"/>
</dbReference>
<dbReference type="Proteomes" id="UP001630127">
    <property type="component" value="Unassembled WGS sequence"/>
</dbReference>
<dbReference type="SUPFAM" id="SSF47113">
    <property type="entry name" value="Histone-fold"/>
    <property type="match status" value="1"/>
</dbReference>
<dbReference type="PANTHER" id="PTHR11064">
    <property type="entry name" value="CCAAT-BINDING TRANSCRIPTION FACTOR-RELATED"/>
    <property type="match status" value="1"/>
</dbReference>
<dbReference type="InterPro" id="IPR003958">
    <property type="entry name" value="CBFA_NFYB_domain"/>
</dbReference>
<accession>A0ABD2ZLF3</accession>
<comment type="caution">
    <text evidence="5">The sequence shown here is derived from an EMBL/GenBank/DDBJ whole genome shotgun (WGS) entry which is preliminary data.</text>
</comment>
<feature type="domain" description="Transcription factor CBF/NF-Y/archaeal histone" evidence="4">
    <location>
        <begin position="13"/>
        <end position="44"/>
    </location>
</feature>
<evidence type="ECO:0000256" key="2">
    <source>
        <dbReference type="ARBA" id="ARBA00023015"/>
    </source>
</evidence>
<keyword evidence="3" id="KW-0804">Transcription</keyword>
<organism evidence="5 6">
    <name type="scientific">Cinchona calisaya</name>
    <dbReference type="NCBI Taxonomy" id="153742"/>
    <lineage>
        <taxon>Eukaryota</taxon>
        <taxon>Viridiplantae</taxon>
        <taxon>Streptophyta</taxon>
        <taxon>Embryophyta</taxon>
        <taxon>Tracheophyta</taxon>
        <taxon>Spermatophyta</taxon>
        <taxon>Magnoliopsida</taxon>
        <taxon>eudicotyledons</taxon>
        <taxon>Gunneridae</taxon>
        <taxon>Pentapetalae</taxon>
        <taxon>asterids</taxon>
        <taxon>lamiids</taxon>
        <taxon>Gentianales</taxon>
        <taxon>Rubiaceae</taxon>
        <taxon>Cinchonoideae</taxon>
        <taxon>Cinchoneae</taxon>
        <taxon>Cinchona</taxon>
    </lineage>
</organism>
<proteinExistence type="inferred from homology"/>
<keyword evidence="6" id="KW-1185">Reference proteome</keyword>
<dbReference type="InterPro" id="IPR027113">
    <property type="entry name" value="Transc_fact_NFYB/HAP3"/>
</dbReference>
<comment type="similarity">
    <text evidence="1">Belongs to the NFYB/HAP3 subunit family.</text>
</comment>
<dbReference type="InterPro" id="IPR009072">
    <property type="entry name" value="Histone-fold"/>
</dbReference>